<dbReference type="PANTHER" id="PTHR36844">
    <property type="entry name" value="PROTEASE PRSW"/>
    <property type="match status" value="1"/>
</dbReference>
<dbReference type="PANTHER" id="PTHR36844:SF1">
    <property type="entry name" value="PROTEASE PRSW"/>
    <property type="match status" value="1"/>
</dbReference>
<evidence type="ECO:0000256" key="6">
    <source>
        <dbReference type="ARBA" id="ARBA00022692"/>
    </source>
</evidence>
<protein>
    <recommendedName>
        <fullName evidence="3">Protease PrsW</fullName>
    </recommendedName>
</protein>
<evidence type="ECO:0000256" key="1">
    <source>
        <dbReference type="ARBA" id="ARBA00004651"/>
    </source>
</evidence>
<gene>
    <name evidence="11" type="ORF">A3A90_00355</name>
</gene>
<accession>A0A1G2TZ17</accession>
<organism evidence="11 12">
    <name type="scientific">Candidatus Zambryskibacteria bacterium RIFCSPLOWO2_01_FULL_35_19</name>
    <dbReference type="NCBI Taxonomy" id="1802757"/>
    <lineage>
        <taxon>Bacteria</taxon>
        <taxon>Candidatus Zambryskiibacteriota</taxon>
    </lineage>
</organism>
<comment type="similarity">
    <text evidence="2">Belongs to the protease PrsW family.</text>
</comment>
<dbReference type="GO" id="GO:0006508">
    <property type="term" value="P:proteolysis"/>
    <property type="evidence" value="ECO:0007669"/>
    <property type="project" value="UniProtKB-KW"/>
</dbReference>
<dbReference type="Proteomes" id="UP000178404">
    <property type="component" value="Unassembled WGS sequence"/>
</dbReference>
<dbReference type="AlphaFoldDB" id="A0A1G2TZ17"/>
<keyword evidence="9 10" id="KW-0472">Membrane</keyword>
<evidence type="ECO:0000256" key="7">
    <source>
        <dbReference type="ARBA" id="ARBA00022801"/>
    </source>
</evidence>
<dbReference type="PIRSF" id="PIRSF016933">
    <property type="entry name" value="PrsW"/>
    <property type="match status" value="1"/>
</dbReference>
<proteinExistence type="inferred from homology"/>
<sequence>MYLFNSVSLSLLGGLLPSLLWLWFWLKEDRLHPEPKLRVATVFLVGMVSVFIVLPIEKFIFEFNFLSISIMTVMLWASVEEIIKYIGAHLTALKNKVVDEPIDAVIYMITVALGFSAMENTLFIFNLIDTGQLSQSIITGNSRFLGATLLHVASSAAIGVMIGITYYKKVWVKKFFLILGIALSILLHTIFNLLIIKLENNLFFIFAGVWVLIILLIVLIEKVKKVQP</sequence>
<dbReference type="Pfam" id="PF13367">
    <property type="entry name" value="PrsW-protease"/>
    <property type="match status" value="1"/>
</dbReference>
<evidence type="ECO:0000256" key="2">
    <source>
        <dbReference type="ARBA" id="ARBA00009165"/>
    </source>
</evidence>
<dbReference type="GO" id="GO:0005886">
    <property type="term" value="C:plasma membrane"/>
    <property type="evidence" value="ECO:0007669"/>
    <property type="project" value="UniProtKB-SubCell"/>
</dbReference>
<keyword evidence="6 10" id="KW-0812">Transmembrane</keyword>
<evidence type="ECO:0000256" key="3">
    <source>
        <dbReference type="ARBA" id="ARBA00018997"/>
    </source>
</evidence>
<keyword evidence="7" id="KW-0378">Hydrolase</keyword>
<dbReference type="InterPro" id="IPR026898">
    <property type="entry name" value="PrsW"/>
</dbReference>
<reference evidence="11 12" key="1">
    <citation type="journal article" date="2016" name="Nat. Commun.">
        <title>Thousands of microbial genomes shed light on interconnected biogeochemical processes in an aquifer system.</title>
        <authorList>
            <person name="Anantharaman K."/>
            <person name="Brown C.T."/>
            <person name="Hug L.A."/>
            <person name="Sharon I."/>
            <person name="Castelle C.J."/>
            <person name="Probst A.J."/>
            <person name="Thomas B.C."/>
            <person name="Singh A."/>
            <person name="Wilkins M.J."/>
            <person name="Karaoz U."/>
            <person name="Brodie E.L."/>
            <person name="Williams K.H."/>
            <person name="Hubbard S.S."/>
            <person name="Banfield J.F."/>
        </authorList>
    </citation>
    <scope>NUCLEOTIDE SEQUENCE [LARGE SCALE GENOMIC DNA]</scope>
</reference>
<feature type="transmembrane region" description="Helical" evidence="10">
    <location>
        <begin position="148"/>
        <end position="168"/>
    </location>
</feature>
<keyword evidence="8 10" id="KW-1133">Transmembrane helix</keyword>
<evidence type="ECO:0000256" key="10">
    <source>
        <dbReference type="SAM" id="Phobius"/>
    </source>
</evidence>
<keyword evidence="5" id="KW-0645">Protease</keyword>
<name>A0A1G2TZ17_9BACT</name>
<comment type="caution">
    <text evidence="11">The sequence shown here is derived from an EMBL/GenBank/DDBJ whole genome shotgun (WGS) entry which is preliminary data.</text>
</comment>
<feature type="transmembrane region" description="Helical" evidence="10">
    <location>
        <begin position="63"/>
        <end position="83"/>
    </location>
</feature>
<evidence type="ECO:0000313" key="12">
    <source>
        <dbReference type="Proteomes" id="UP000178404"/>
    </source>
</evidence>
<evidence type="ECO:0000256" key="8">
    <source>
        <dbReference type="ARBA" id="ARBA00022989"/>
    </source>
</evidence>
<evidence type="ECO:0000256" key="5">
    <source>
        <dbReference type="ARBA" id="ARBA00022670"/>
    </source>
</evidence>
<comment type="subcellular location">
    <subcellularLocation>
        <location evidence="1">Cell membrane</location>
        <topology evidence="1">Multi-pass membrane protein</topology>
    </subcellularLocation>
</comment>
<evidence type="ECO:0000256" key="9">
    <source>
        <dbReference type="ARBA" id="ARBA00023136"/>
    </source>
</evidence>
<feature type="transmembrane region" description="Helical" evidence="10">
    <location>
        <begin position="175"/>
        <end position="196"/>
    </location>
</feature>
<feature type="transmembrane region" description="Helical" evidence="10">
    <location>
        <begin position="202"/>
        <end position="220"/>
    </location>
</feature>
<evidence type="ECO:0000313" key="11">
    <source>
        <dbReference type="EMBL" id="OHB02484.1"/>
    </source>
</evidence>
<feature type="transmembrane region" description="Helical" evidence="10">
    <location>
        <begin position="104"/>
        <end position="128"/>
    </location>
</feature>
<evidence type="ECO:0000256" key="4">
    <source>
        <dbReference type="ARBA" id="ARBA00022475"/>
    </source>
</evidence>
<dbReference type="EMBL" id="MHWA01000003">
    <property type="protein sequence ID" value="OHB02484.1"/>
    <property type="molecule type" value="Genomic_DNA"/>
</dbReference>
<keyword evidence="4" id="KW-1003">Cell membrane</keyword>
<dbReference type="GO" id="GO:0008233">
    <property type="term" value="F:peptidase activity"/>
    <property type="evidence" value="ECO:0007669"/>
    <property type="project" value="UniProtKB-KW"/>
</dbReference>
<feature type="transmembrane region" description="Helical" evidence="10">
    <location>
        <begin position="37"/>
        <end position="57"/>
    </location>
</feature>
<feature type="transmembrane region" description="Helical" evidence="10">
    <location>
        <begin position="6"/>
        <end position="25"/>
    </location>
</feature>
<dbReference type="InterPro" id="IPR023596">
    <property type="entry name" value="Peptidase_PrsW_arch/bac"/>
</dbReference>